<protein>
    <submittedName>
        <fullName evidence="3">Type IV pilus assembly protein PilO</fullName>
    </submittedName>
</protein>
<organism evidence="3 4">
    <name type="scientific">Bhargavaea ginsengi</name>
    <dbReference type="NCBI Taxonomy" id="426757"/>
    <lineage>
        <taxon>Bacteria</taxon>
        <taxon>Bacillati</taxon>
        <taxon>Bacillota</taxon>
        <taxon>Bacilli</taxon>
        <taxon>Bacillales</taxon>
        <taxon>Caryophanaceae</taxon>
        <taxon>Bhargavaea</taxon>
    </lineage>
</organism>
<feature type="compositionally biased region" description="Polar residues" evidence="1">
    <location>
        <begin position="58"/>
        <end position="74"/>
    </location>
</feature>
<name>A0A1H6XE40_9BACL</name>
<gene>
    <name evidence="3" type="ORF">SAMN04488127_1392</name>
</gene>
<keyword evidence="4" id="KW-1185">Reference proteome</keyword>
<dbReference type="RefSeq" id="WP_092051388.1">
    <property type="nucleotide sequence ID" value="NZ_FNZF01000002.1"/>
</dbReference>
<evidence type="ECO:0000256" key="1">
    <source>
        <dbReference type="SAM" id="MobiDB-lite"/>
    </source>
</evidence>
<feature type="compositionally biased region" description="Low complexity" evidence="1">
    <location>
        <begin position="193"/>
        <end position="202"/>
    </location>
</feature>
<feature type="transmembrane region" description="Helical" evidence="2">
    <location>
        <begin position="12"/>
        <end position="32"/>
    </location>
</feature>
<feature type="region of interest" description="Disordered" evidence="1">
    <location>
        <begin position="58"/>
        <end position="77"/>
    </location>
</feature>
<accession>A0A1H6XE40</accession>
<dbReference type="EMBL" id="FNZF01000002">
    <property type="protein sequence ID" value="SEJ24897.1"/>
    <property type="molecule type" value="Genomic_DNA"/>
</dbReference>
<keyword evidence="2" id="KW-0812">Transmembrane</keyword>
<dbReference type="InterPro" id="IPR007690">
    <property type="entry name" value="T2SS_GspM"/>
</dbReference>
<dbReference type="STRING" id="426757.SAMN04488127_1392"/>
<evidence type="ECO:0000256" key="2">
    <source>
        <dbReference type="SAM" id="Phobius"/>
    </source>
</evidence>
<dbReference type="Proteomes" id="UP000199200">
    <property type="component" value="Unassembled WGS sequence"/>
</dbReference>
<dbReference type="Pfam" id="PF04612">
    <property type="entry name" value="T2SSM"/>
    <property type="match status" value="1"/>
</dbReference>
<dbReference type="GO" id="GO:0015628">
    <property type="term" value="P:protein secretion by the type II secretion system"/>
    <property type="evidence" value="ECO:0007669"/>
    <property type="project" value="InterPro"/>
</dbReference>
<feature type="compositionally biased region" description="Acidic residues" evidence="1">
    <location>
        <begin position="215"/>
        <end position="225"/>
    </location>
</feature>
<keyword evidence="2" id="KW-0472">Membrane</keyword>
<dbReference type="GO" id="GO:0015627">
    <property type="term" value="C:type II protein secretion system complex"/>
    <property type="evidence" value="ECO:0007669"/>
    <property type="project" value="InterPro"/>
</dbReference>
<dbReference type="AlphaFoldDB" id="A0A1H6XE40"/>
<proteinExistence type="predicted"/>
<evidence type="ECO:0000313" key="4">
    <source>
        <dbReference type="Proteomes" id="UP000199200"/>
    </source>
</evidence>
<sequence length="225" mass="24983">MNRFNMNRKETILVVLSALFLVALLLYSYFLLFQPARETRLQAQQTLQTERQVLSSLQQQAAGETESEPASTLPLQRRVPVSPAEEVVLLQVGKAEVVSGTEIQNVAFSTGEMVIENRPEGVASVSELLTTVQILSPDYGGILTFIEEVERLERITVTNSVTFSGPPERTEEAQEDELIAMEITFSSFYRPDLTTLEGETPTAPAPAPSLKDDPFPFDDDTEQED</sequence>
<keyword evidence="2" id="KW-1133">Transmembrane helix</keyword>
<reference evidence="4" key="1">
    <citation type="submission" date="2016-10" db="EMBL/GenBank/DDBJ databases">
        <authorList>
            <person name="Varghese N."/>
            <person name="Submissions S."/>
        </authorList>
    </citation>
    <scope>NUCLEOTIDE SEQUENCE [LARGE SCALE GENOMIC DNA]</scope>
    <source>
        <strain evidence="4">CGMCC 1.6763</strain>
    </source>
</reference>
<evidence type="ECO:0000313" key="3">
    <source>
        <dbReference type="EMBL" id="SEJ24897.1"/>
    </source>
</evidence>
<dbReference type="OrthoDB" id="2427034at2"/>
<feature type="region of interest" description="Disordered" evidence="1">
    <location>
        <begin position="190"/>
        <end position="225"/>
    </location>
</feature>